<name>A0AAV9XWS6_9CRYT</name>
<keyword evidence="9" id="KW-1185">Reference proteome</keyword>
<keyword evidence="2" id="KW-0479">Metal-binding</keyword>
<feature type="compositionally biased region" description="Polar residues" evidence="6">
    <location>
        <begin position="426"/>
        <end position="448"/>
    </location>
</feature>
<evidence type="ECO:0000256" key="4">
    <source>
        <dbReference type="ARBA" id="ARBA00023002"/>
    </source>
</evidence>
<dbReference type="GO" id="GO:0005506">
    <property type="term" value="F:iron ion binding"/>
    <property type="evidence" value="ECO:0007669"/>
    <property type="project" value="InterPro"/>
</dbReference>
<keyword evidence="3" id="KW-0223">Dioxygenase</keyword>
<proteinExistence type="predicted"/>
<dbReference type="GO" id="GO:0005783">
    <property type="term" value="C:endoplasmic reticulum"/>
    <property type="evidence" value="ECO:0007669"/>
    <property type="project" value="TreeGrafter"/>
</dbReference>
<dbReference type="AlphaFoldDB" id="A0AAV9XWS6"/>
<dbReference type="Proteomes" id="UP001311799">
    <property type="component" value="Unassembled WGS sequence"/>
</dbReference>
<feature type="compositionally biased region" description="Polar residues" evidence="6">
    <location>
        <begin position="227"/>
        <end position="244"/>
    </location>
</feature>
<dbReference type="GO" id="GO:0004656">
    <property type="term" value="F:procollagen-proline 4-dioxygenase activity"/>
    <property type="evidence" value="ECO:0007669"/>
    <property type="project" value="TreeGrafter"/>
</dbReference>
<keyword evidence="5" id="KW-0408">Iron</keyword>
<dbReference type="SMART" id="SM00702">
    <property type="entry name" value="P4Hc"/>
    <property type="match status" value="1"/>
</dbReference>
<evidence type="ECO:0000256" key="5">
    <source>
        <dbReference type="ARBA" id="ARBA00023004"/>
    </source>
</evidence>
<dbReference type="InterPro" id="IPR006620">
    <property type="entry name" value="Pro_4_hyd_alph"/>
</dbReference>
<feature type="region of interest" description="Disordered" evidence="6">
    <location>
        <begin position="1"/>
        <end position="20"/>
    </location>
</feature>
<dbReference type="PANTHER" id="PTHR10869:SF246">
    <property type="entry name" value="TRANSMEMBRANE PROLYL 4-HYDROXYLASE"/>
    <property type="match status" value="1"/>
</dbReference>
<feature type="domain" description="Prolyl 4-hydroxylase alpha subunit" evidence="7">
    <location>
        <begin position="394"/>
        <end position="596"/>
    </location>
</feature>
<dbReference type="GO" id="GO:0031418">
    <property type="term" value="F:L-ascorbic acid binding"/>
    <property type="evidence" value="ECO:0007669"/>
    <property type="project" value="InterPro"/>
</dbReference>
<evidence type="ECO:0000313" key="8">
    <source>
        <dbReference type="EMBL" id="KAK6589230.1"/>
    </source>
</evidence>
<reference evidence="8 9" key="1">
    <citation type="submission" date="2023-10" db="EMBL/GenBank/DDBJ databases">
        <title>Comparative genomics analysis reveals potential genetic determinants of host preference in Cryptosporidium xiaoi.</title>
        <authorList>
            <person name="Xiao L."/>
            <person name="Li J."/>
        </authorList>
    </citation>
    <scope>NUCLEOTIDE SEQUENCE [LARGE SCALE GENOMIC DNA]</scope>
    <source>
        <strain evidence="8 9">52996</strain>
    </source>
</reference>
<sequence length="651" mass="70575">MSENSSNINDKTKNVIKGVTPPEPKVVNTYINMVPISDTNLTQQPLDNMQQSTSNQTAYSNGSVPTSQFPLSAMNLEQIQQFMSKMRLNDTKGQNNGLGVNGLGTQVPGINETNTIDTMMKNSASVLVPPVGALDPNILASLGLNVQKPTLQPIQFPNMQAGVPNLCGIQGQDLNLAAWMQKQKIALALSQMQQNQNKQISSDLTKGEGGLTVGLNNTEGQHDRLSDPQNNSIPGTTAPSATQSQLTPQLAAFLGNPNLIPTTGVTAGLQVPGTAQGFGQIPGGIGTTPGVLGGIPGFGGGIGVAGEDANAKLLQSVTSNLMQQSITGNMANVDAMIKQYQENYVNNQLSAAAQLLRQHGIQATIDSSYNGGDLLSKSKKPSILQRIVASKVNPEIFVVPNALTFEECDNIIELIRDRLEASKVSISRNSEKPNSSSEGNDNNCNTNEGYKKEEDMDDEFCKSTTACINPEETNLIKEIEGRLGLLVDSNTQHMEPILVHKYSVNDYIKEHHDGDTRTHTIAVFLSDVENGGELDFPYAGIRIKPKKGFAVVWPNIDSQGKLDYTTVHAVNKIQRPDEDKTEQKPDSDISSYLLYLHINKEPVRLQYEASLAMKQVIQIKNSDNSNDIHDPKTISQVSYTINNKQQNEVTI</sequence>
<dbReference type="Gene3D" id="2.60.120.620">
    <property type="entry name" value="q2cbj1_9rhob like domain"/>
    <property type="match status" value="1"/>
</dbReference>
<feature type="region of interest" description="Disordered" evidence="6">
    <location>
        <begin position="426"/>
        <end position="455"/>
    </location>
</feature>
<dbReference type="EMBL" id="JAWDEY010000013">
    <property type="protein sequence ID" value="KAK6589230.1"/>
    <property type="molecule type" value="Genomic_DNA"/>
</dbReference>
<accession>A0AAV9XWS6</accession>
<gene>
    <name evidence="8" type="ORF">RS030_213287</name>
</gene>
<evidence type="ECO:0000256" key="3">
    <source>
        <dbReference type="ARBA" id="ARBA00022964"/>
    </source>
</evidence>
<feature type="region of interest" description="Disordered" evidence="6">
    <location>
        <begin position="204"/>
        <end position="244"/>
    </location>
</feature>
<organism evidence="8 9">
    <name type="scientific">Cryptosporidium xiaoi</name>
    <dbReference type="NCBI Taxonomy" id="659607"/>
    <lineage>
        <taxon>Eukaryota</taxon>
        <taxon>Sar</taxon>
        <taxon>Alveolata</taxon>
        <taxon>Apicomplexa</taxon>
        <taxon>Conoidasida</taxon>
        <taxon>Coccidia</taxon>
        <taxon>Eucoccidiorida</taxon>
        <taxon>Eimeriorina</taxon>
        <taxon>Cryptosporidiidae</taxon>
        <taxon>Cryptosporidium</taxon>
    </lineage>
</organism>
<evidence type="ECO:0000259" key="7">
    <source>
        <dbReference type="SMART" id="SM00702"/>
    </source>
</evidence>
<evidence type="ECO:0000313" key="9">
    <source>
        <dbReference type="Proteomes" id="UP001311799"/>
    </source>
</evidence>
<keyword evidence="4" id="KW-0560">Oxidoreductase</keyword>
<comment type="cofactor">
    <cofactor evidence="1">
        <name>L-ascorbate</name>
        <dbReference type="ChEBI" id="CHEBI:38290"/>
    </cofactor>
</comment>
<evidence type="ECO:0000256" key="1">
    <source>
        <dbReference type="ARBA" id="ARBA00001961"/>
    </source>
</evidence>
<evidence type="ECO:0000256" key="2">
    <source>
        <dbReference type="ARBA" id="ARBA00022723"/>
    </source>
</evidence>
<dbReference type="PANTHER" id="PTHR10869">
    <property type="entry name" value="PROLYL 4-HYDROXYLASE ALPHA SUBUNIT"/>
    <property type="match status" value="1"/>
</dbReference>
<protein>
    <submittedName>
        <fullName evidence="8">Prolyl 4-hydroxylase alpha subunit</fullName>
    </submittedName>
</protein>
<comment type="caution">
    <text evidence="8">The sequence shown here is derived from an EMBL/GenBank/DDBJ whole genome shotgun (WGS) entry which is preliminary data.</text>
</comment>
<dbReference type="InterPro" id="IPR045054">
    <property type="entry name" value="P4HA-like"/>
</dbReference>
<evidence type="ECO:0000256" key="6">
    <source>
        <dbReference type="SAM" id="MobiDB-lite"/>
    </source>
</evidence>